<feature type="compositionally biased region" description="Polar residues" evidence="1">
    <location>
        <begin position="262"/>
        <end position="272"/>
    </location>
</feature>
<protein>
    <submittedName>
        <fullName evidence="3">Regulatory protein YycI of two-component signal transduction system YycFG</fullName>
    </submittedName>
</protein>
<evidence type="ECO:0000256" key="1">
    <source>
        <dbReference type="SAM" id="MobiDB-lite"/>
    </source>
</evidence>
<dbReference type="RefSeq" id="WP_133580946.1">
    <property type="nucleotide sequence ID" value="NZ_SNYJ01000010.1"/>
</dbReference>
<evidence type="ECO:0000259" key="2">
    <source>
        <dbReference type="Pfam" id="PF09648"/>
    </source>
</evidence>
<evidence type="ECO:0000313" key="3">
    <source>
        <dbReference type="EMBL" id="TDQ38372.1"/>
    </source>
</evidence>
<dbReference type="OrthoDB" id="2388036at2"/>
<dbReference type="InterPro" id="IPR018604">
    <property type="entry name" value="YycI-like"/>
</dbReference>
<dbReference type="EMBL" id="SNYJ01000010">
    <property type="protein sequence ID" value="TDQ38372.1"/>
    <property type="molecule type" value="Genomic_DNA"/>
</dbReference>
<comment type="caution">
    <text evidence="3">The sequence shown here is derived from an EMBL/GenBank/DDBJ whole genome shotgun (WGS) entry which is preliminary data.</text>
</comment>
<name>A0A4R6TZP6_9BACI</name>
<organism evidence="3 4">
    <name type="scientific">Aureibacillus halotolerans</name>
    <dbReference type="NCBI Taxonomy" id="1508390"/>
    <lineage>
        <taxon>Bacteria</taxon>
        <taxon>Bacillati</taxon>
        <taxon>Bacillota</taxon>
        <taxon>Bacilli</taxon>
        <taxon>Bacillales</taxon>
        <taxon>Bacillaceae</taxon>
        <taxon>Aureibacillus</taxon>
    </lineage>
</organism>
<accession>A0A4R6TZP6</accession>
<dbReference type="Pfam" id="PF09648">
    <property type="entry name" value="YycI"/>
    <property type="match status" value="1"/>
</dbReference>
<keyword evidence="4" id="KW-1185">Reference proteome</keyword>
<dbReference type="AlphaFoldDB" id="A0A4R6TZP6"/>
<proteinExistence type="predicted"/>
<feature type="region of interest" description="Disordered" evidence="1">
    <location>
        <begin position="262"/>
        <end position="294"/>
    </location>
</feature>
<sequence>MDWSRAKTLLILCFFVLDVFLLIQLSEKRQTDQYDFLNESTIEERLAAEEITYEALPKDAVSENYISGTSRQFDPDLLNELANQNVIINGNSVVSSLIEPYTLNMDEMSDSVTEFMNTQVVDGARYRFWSYNRETNAIILFQTYEGKTIYYNDNGIVILQLNEDNQVVSYQQTMLSDIEQLDIDEKKQQPILPAIEALKILFERNELPSGSHVSSVELGYYTLVPLSGGVQVFAPTWHVIVDNERNYFINAIEGQIQQMNDGNAATTNQSNLDDIPLPNEGTDESEDGENGGVS</sequence>
<gene>
    <name evidence="3" type="ORF">EV213_110119</name>
</gene>
<feature type="compositionally biased region" description="Acidic residues" evidence="1">
    <location>
        <begin position="281"/>
        <end position="294"/>
    </location>
</feature>
<feature type="domain" description="Regulatory protein YycH-like" evidence="2">
    <location>
        <begin position="37"/>
        <end position="252"/>
    </location>
</feature>
<dbReference type="GO" id="GO:0016020">
    <property type="term" value="C:membrane"/>
    <property type="evidence" value="ECO:0007669"/>
    <property type="project" value="InterPro"/>
</dbReference>
<reference evidence="3 4" key="1">
    <citation type="submission" date="2019-03" db="EMBL/GenBank/DDBJ databases">
        <title>Genomic Encyclopedia of Type Strains, Phase IV (KMG-IV): sequencing the most valuable type-strain genomes for metagenomic binning, comparative biology and taxonomic classification.</title>
        <authorList>
            <person name="Goeker M."/>
        </authorList>
    </citation>
    <scope>NUCLEOTIDE SEQUENCE [LARGE SCALE GENOMIC DNA]</scope>
    <source>
        <strain evidence="3 4">DSM 28697</strain>
    </source>
</reference>
<dbReference type="Proteomes" id="UP000295632">
    <property type="component" value="Unassembled WGS sequence"/>
</dbReference>
<evidence type="ECO:0000313" key="4">
    <source>
        <dbReference type="Proteomes" id="UP000295632"/>
    </source>
</evidence>
<dbReference type="Gene3D" id="2.40.128.690">
    <property type="entry name" value="YycH protein, domain 3-like"/>
    <property type="match status" value="1"/>
</dbReference>